<evidence type="ECO:0000313" key="2">
    <source>
        <dbReference type="EMBL" id="KZD08193.1"/>
    </source>
</evidence>
<dbReference type="STRING" id="580166.AUP43_08835"/>
<dbReference type="Proteomes" id="UP000076400">
    <property type="component" value="Unassembled WGS sequence"/>
</dbReference>
<evidence type="ECO:0000313" key="3">
    <source>
        <dbReference type="Proteomes" id="UP000076400"/>
    </source>
</evidence>
<keyword evidence="1" id="KW-1133">Transmembrane helix</keyword>
<dbReference type="OrthoDB" id="7331139at2"/>
<dbReference type="AlphaFoldDB" id="A0A154W400"/>
<gene>
    <name evidence="2" type="ORF">AUP43_08835</name>
</gene>
<dbReference type="SUPFAM" id="SSF53474">
    <property type="entry name" value="alpha/beta-Hydrolases"/>
    <property type="match status" value="1"/>
</dbReference>
<evidence type="ECO:0000256" key="1">
    <source>
        <dbReference type="SAM" id="Phobius"/>
    </source>
</evidence>
<feature type="transmembrane region" description="Helical" evidence="1">
    <location>
        <begin position="20"/>
        <end position="46"/>
    </location>
</feature>
<evidence type="ECO:0008006" key="4">
    <source>
        <dbReference type="Google" id="ProtNLM"/>
    </source>
</evidence>
<comment type="caution">
    <text evidence="2">The sequence shown here is derived from an EMBL/GenBank/DDBJ whole genome shotgun (WGS) entry which is preliminary data.</text>
</comment>
<reference evidence="2 3" key="1">
    <citation type="submission" date="2015-12" db="EMBL/GenBank/DDBJ databases">
        <title>Genome sequence of Oceanibaculum pacificum MCCC 1A02656.</title>
        <authorList>
            <person name="Lu L."/>
            <person name="Lai Q."/>
            <person name="Shao Z."/>
            <person name="Qian P."/>
        </authorList>
    </citation>
    <scope>NUCLEOTIDE SEQUENCE [LARGE SCALE GENOMIC DNA]</scope>
    <source>
        <strain evidence="2 3">MCCC 1A02656</strain>
    </source>
</reference>
<dbReference type="RefSeq" id="WP_067556060.1">
    <property type="nucleotide sequence ID" value="NZ_LPXN01000107.1"/>
</dbReference>
<organism evidence="2 3">
    <name type="scientific">Oceanibaculum pacificum</name>
    <dbReference type="NCBI Taxonomy" id="580166"/>
    <lineage>
        <taxon>Bacteria</taxon>
        <taxon>Pseudomonadati</taxon>
        <taxon>Pseudomonadota</taxon>
        <taxon>Alphaproteobacteria</taxon>
        <taxon>Rhodospirillales</taxon>
        <taxon>Oceanibaculaceae</taxon>
        <taxon>Oceanibaculum</taxon>
    </lineage>
</organism>
<accession>A0A154W400</accession>
<proteinExistence type="predicted"/>
<keyword evidence="1" id="KW-0472">Membrane</keyword>
<keyword evidence="1" id="KW-0812">Transmembrane</keyword>
<dbReference type="InterPro" id="IPR029058">
    <property type="entry name" value="AB_hydrolase_fold"/>
</dbReference>
<name>A0A154W400_9PROT</name>
<protein>
    <recommendedName>
        <fullName evidence="4">Alpha/beta hydrolase</fullName>
    </recommendedName>
</protein>
<dbReference type="Gene3D" id="3.40.50.1820">
    <property type="entry name" value="alpha/beta hydrolase"/>
    <property type="match status" value="1"/>
</dbReference>
<dbReference type="EMBL" id="LPXN01000107">
    <property type="protein sequence ID" value="KZD08193.1"/>
    <property type="molecule type" value="Genomic_DNA"/>
</dbReference>
<keyword evidence="3" id="KW-1185">Reference proteome</keyword>
<sequence>MVDLSKSSSGAPQSLKHFLWHGALLLGGIALTGVVLLAGWMAWLALQDPLAALPRAEGRLTFERESQVLRDDRLDRRMVFSDPTLKEVRATISLPAQLPGGPMPVIIVLGGMRTGIENIRPIQNAGDNVLIGYDWPLPADVSISGGLNALSFDMRDRALSIPGQVEAILSWLDGQPWADTQRVSLLGYSLGAMVAPSVQRVLAQAGHPVGWTVLAYGGTDLGDIVAANPHLRPDWAKPLLGLAADRLLIPLEPAEHLAHLQGRFLLLDGSADRIIPAASAARLRALTPEPKTAQTLEGDHMSLAADQATLLAEIIGRSRSWLATQGAVNGAESAVISSSSSPSVPPQ</sequence>